<dbReference type="SUPFAM" id="SSF52091">
    <property type="entry name" value="SpoIIaa-like"/>
    <property type="match status" value="1"/>
</dbReference>
<keyword evidence="3" id="KW-0472">Membrane</keyword>
<dbReference type="CDD" id="cd07043">
    <property type="entry name" value="STAS_anti-anti-sigma_factors"/>
    <property type="match status" value="1"/>
</dbReference>
<dbReference type="PANTHER" id="PTHR33495:SF6">
    <property type="entry name" value="ANTI-SIGMA FACTOR ANTAGONIST"/>
    <property type="match status" value="1"/>
</dbReference>
<feature type="domain" description="STAS" evidence="4">
    <location>
        <begin position="6"/>
        <end position="113"/>
    </location>
</feature>
<evidence type="ECO:0000256" key="3">
    <source>
        <dbReference type="SAM" id="Phobius"/>
    </source>
</evidence>
<gene>
    <name evidence="5" type="ORF">EV137_7801</name>
</gene>
<feature type="transmembrane region" description="Helical" evidence="3">
    <location>
        <begin position="43"/>
        <end position="69"/>
    </location>
</feature>
<dbReference type="Proteomes" id="UP000295060">
    <property type="component" value="Unassembled WGS sequence"/>
</dbReference>
<dbReference type="NCBIfam" id="TIGR00377">
    <property type="entry name" value="ant_ant_sig"/>
    <property type="match status" value="1"/>
</dbReference>
<dbReference type="PROSITE" id="PS50801">
    <property type="entry name" value="STAS"/>
    <property type="match status" value="1"/>
</dbReference>
<evidence type="ECO:0000256" key="1">
    <source>
        <dbReference type="ARBA" id="ARBA00009013"/>
    </source>
</evidence>
<dbReference type="Pfam" id="PF01740">
    <property type="entry name" value="STAS"/>
    <property type="match status" value="1"/>
</dbReference>
<accession>A0ABY2F5V5</accession>
<comment type="caution">
    <text evidence="5">The sequence shown here is derived from an EMBL/GenBank/DDBJ whole genome shotgun (WGS) entry which is preliminary data.</text>
</comment>
<keyword evidence="3" id="KW-1133">Transmembrane helix</keyword>
<evidence type="ECO:0000313" key="6">
    <source>
        <dbReference type="Proteomes" id="UP000295060"/>
    </source>
</evidence>
<proteinExistence type="inferred from homology"/>
<dbReference type="RefSeq" id="WP_134010814.1">
    <property type="nucleotide sequence ID" value="NZ_SODU01000005.1"/>
</dbReference>
<keyword evidence="6" id="KW-1185">Reference proteome</keyword>
<dbReference type="PANTHER" id="PTHR33495">
    <property type="entry name" value="ANTI-SIGMA FACTOR ANTAGONIST TM_1081-RELATED-RELATED"/>
    <property type="match status" value="1"/>
</dbReference>
<dbReference type="InterPro" id="IPR003658">
    <property type="entry name" value="Anti-sigma_ant"/>
</dbReference>
<keyword evidence="3" id="KW-0812">Transmembrane</keyword>
<dbReference type="EMBL" id="SODU01000005">
    <property type="protein sequence ID" value="TDW81791.1"/>
    <property type="molecule type" value="Genomic_DNA"/>
</dbReference>
<protein>
    <recommendedName>
        <fullName evidence="2">Anti-sigma factor antagonist</fullName>
    </recommendedName>
</protein>
<organism evidence="5 6">
    <name type="scientific">Kribbella pratensis</name>
    <dbReference type="NCBI Taxonomy" id="2512112"/>
    <lineage>
        <taxon>Bacteria</taxon>
        <taxon>Bacillati</taxon>
        <taxon>Actinomycetota</taxon>
        <taxon>Actinomycetes</taxon>
        <taxon>Propionibacteriales</taxon>
        <taxon>Kribbellaceae</taxon>
        <taxon>Kribbella</taxon>
    </lineage>
</organism>
<name>A0ABY2F5V5_9ACTN</name>
<sequence length="123" mass="13284">MAEATATFDVRRHGSAGVLDIRGDVTAGSEDVLMKAYESAGEVTAVVLNFAGLSYMNSGGIGLLVTLLVRAKRRSQRLLAYGLSEHYRQIFELTRLDEAIGIHDTEQDALAAAGVARRGEHHE</sequence>
<comment type="similarity">
    <text evidence="1 2">Belongs to the anti-sigma-factor antagonist family.</text>
</comment>
<reference evidence="5 6" key="1">
    <citation type="submission" date="2019-03" db="EMBL/GenBank/DDBJ databases">
        <title>Genomic Encyclopedia of Type Strains, Phase III (KMG-III): the genomes of soil and plant-associated and newly described type strains.</title>
        <authorList>
            <person name="Whitman W."/>
        </authorList>
    </citation>
    <scope>NUCLEOTIDE SEQUENCE [LARGE SCALE GENOMIC DNA]</scope>
    <source>
        <strain evidence="5 6">VKMAc-2574</strain>
    </source>
</reference>
<dbReference type="InterPro" id="IPR036513">
    <property type="entry name" value="STAS_dom_sf"/>
</dbReference>
<dbReference type="InterPro" id="IPR002645">
    <property type="entry name" value="STAS_dom"/>
</dbReference>
<dbReference type="Gene3D" id="3.30.750.24">
    <property type="entry name" value="STAS domain"/>
    <property type="match status" value="1"/>
</dbReference>
<evidence type="ECO:0000313" key="5">
    <source>
        <dbReference type="EMBL" id="TDW81791.1"/>
    </source>
</evidence>
<evidence type="ECO:0000259" key="4">
    <source>
        <dbReference type="PROSITE" id="PS50801"/>
    </source>
</evidence>
<evidence type="ECO:0000256" key="2">
    <source>
        <dbReference type="RuleBase" id="RU003749"/>
    </source>
</evidence>